<feature type="region of interest" description="Disordered" evidence="1">
    <location>
        <begin position="641"/>
        <end position="660"/>
    </location>
</feature>
<evidence type="ECO:0000313" key="5">
    <source>
        <dbReference type="WBParaSite" id="maker-uti_cns_0003090-snap-gene-0.9-mRNA-1"/>
    </source>
</evidence>
<name>A0A1I8GTE9_9PLAT</name>
<evidence type="ECO:0000259" key="3">
    <source>
        <dbReference type="PROSITE" id="PS51649"/>
    </source>
</evidence>
<dbReference type="WBParaSite" id="maker-uti_cns_0003090-snap-gene-0.9-mRNA-1">
    <property type="protein sequence ID" value="maker-uti_cns_0003090-snap-gene-0.9-mRNA-1"/>
    <property type="gene ID" value="maker-uti_cns_0003090-snap-gene-0.9"/>
</dbReference>
<dbReference type="InterPro" id="IPR043454">
    <property type="entry name" value="NPH3/RPT2-like"/>
</dbReference>
<protein>
    <submittedName>
        <fullName evidence="5">BTB domain-containing protein</fullName>
    </submittedName>
</protein>
<evidence type="ECO:0000313" key="4">
    <source>
        <dbReference type="Proteomes" id="UP000095280"/>
    </source>
</evidence>
<evidence type="ECO:0000256" key="1">
    <source>
        <dbReference type="SAM" id="MobiDB-lite"/>
    </source>
</evidence>
<feature type="compositionally biased region" description="Basic and acidic residues" evidence="1">
    <location>
        <begin position="321"/>
        <end position="349"/>
    </location>
</feature>
<dbReference type="PANTHER" id="PTHR32370">
    <property type="entry name" value="OS12G0117600 PROTEIN"/>
    <property type="match status" value="1"/>
</dbReference>
<feature type="domain" description="NPH3" evidence="3">
    <location>
        <begin position="452"/>
        <end position="552"/>
    </location>
</feature>
<feature type="domain" description="BTB" evidence="2">
    <location>
        <begin position="74"/>
        <end position="138"/>
    </location>
</feature>
<evidence type="ECO:0000259" key="2">
    <source>
        <dbReference type="PROSITE" id="PS50097"/>
    </source>
</evidence>
<feature type="region of interest" description="Disordered" evidence="1">
    <location>
        <begin position="291"/>
        <end position="365"/>
    </location>
</feature>
<sequence>LHPELPLAGNSATELITYKTLACLANYLLPALNTLRKSQSPGLLLEATEKKMEKPATAERPHDLVSYRDTGELSDLTVVVDSERELPLHRFPLYIKSDYFRERASESRVSLPAKFPGGSACFELVADFCYGKRIDIGPDNCVQLNAAAKLLGMGGRDNLADLTDRYLDEILRSAQHSRSMGPVVELLAKATAISQADNADDGEAEADPAVKAIAERCFSTLLDAWTRQQPFGSGGAVGERLLRLPLTWFARLVGAATADSDRHRRALAELSARYLHRVFLRDARLEKSKAAAAASEADGDAEQRQAAGSDAEADESSSTRQQRDGDGDNDGKKEKLPGRRDWRKTRPSEDDAEREDDSQFVPQEPAGQVLDQVILALPESTPLAEVISAEWIQQALRISEKFGCQCRGRLLQLAGNSLHKFRPEELHQMASPVLCDIVGSSVRNKGVQPEVLACVIDNHLLDLAREGSLEPDDFVKLAGSVPAEFRDGHDTLYEVVETLLGSGKSIPDDQQQQILGMVDLSRCDVETLQRALEKGVMPAKTVCLAAIELARKLRHQLDSRTGGSGGAGGGLRPRLNDWQQHQSDILPSNCHKIFDKIRQKQLVSAFARLPSRTRFECYKRIRYGRSRDAFAGCQSDEIRSGSRFARRSEPPSAVSGFHRQPQLHVGGGGVGLGSSSVHYADPYIGRGYLDDDAYGETAELSSGSRYTAQDYDVDLLLLEAERSAQQQQQQQRSANYPYYQAQYGRSRRW</sequence>
<keyword evidence="4" id="KW-1185">Reference proteome</keyword>
<dbReference type="Pfam" id="PF03000">
    <property type="entry name" value="NPH3"/>
    <property type="match status" value="1"/>
</dbReference>
<dbReference type="PROSITE" id="PS51649">
    <property type="entry name" value="NPH3"/>
    <property type="match status" value="1"/>
</dbReference>
<dbReference type="Gene3D" id="3.30.710.10">
    <property type="entry name" value="Potassium Channel Kv1.1, Chain A"/>
    <property type="match status" value="1"/>
</dbReference>
<dbReference type="Proteomes" id="UP000095280">
    <property type="component" value="Unplaced"/>
</dbReference>
<dbReference type="InterPro" id="IPR027356">
    <property type="entry name" value="NPH3_dom"/>
</dbReference>
<dbReference type="InterPro" id="IPR011333">
    <property type="entry name" value="SKP1/BTB/POZ_sf"/>
</dbReference>
<proteinExistence type="predicted"/>
<dbReference type="AlphaFoldDB" id="A0A1I8GTE9"/>
<organism evidence="4 5">
    <name type="scientific">Macrostomum lignano</name>
    <dbReference type="NCBI Taxonomy" id="282301"/>
    <lineage>
        <taxon>Eukaryota</taxon>
        <taxon>Metazoa</taxon>
        <taxon>Spiralia</taxon>
        <taxon>Lophotrochozoa</taxon>
        <taxon>Platyhelminthes</taxon>
        <taxon>Rhabditophora</taxon>
        <taxon>Macrostomorpha</taxon>
        <taxon>Macrostomida</taxon>
        <taxon>Macrostomidae</taxon>
        <taxon>Macrostomum</taxon>
    </lineage>
</organism>
<dbReference type="SMART" id="SM00225">
    <property type="entry name" value="BTB"/>
    <property type="match status" value="1"/>
</dbReference>
<dbReference type="SUPFAM" id="SSF54695">
    <property type="entry name" value="POZ domain"/>
    <property type="match status" value="1"/>
</dbReference>
<dbReference type="Pfam" id="PF00651">
    <property type="entry name" value="BTB"/>
    <property type="match status" value="1"/>
</dbReference>
<dbReference type="PROSITE" id="PS50097">
    <property type="entry name" value="BTB"/>
    <property type="match status" value="1"/>
</dbReference>
<dbReference type="InterPro" id="IPR000210">
    <property type="entry name" value="BTB/POZ_dom"/>
</dbReference>
<reference evidence="5" key="1">
    <citation type="submission" date="2016-11" db="UniProtKB">
        <authorList>
            <consortium name="WormBaseParasite"/>
        </authorList>
    </citation>
    <scope>IDENTIFICATION</scope>
</reference>
<accession>A0A1I8GTE9</accession>